<dbReference type="InterPro" id="IPR055361">
    <property type="entry name" value="tRNA_methyltr_TrmB_bact"/>
</dbReference>
<feature type="binding site" evidence="7">
    <location>
        <begin position="191"/>
        <end position="194"/>
    </location>
    <ligand>
        <name>substrate</name>
    </ligand>
</feature>
<feature type="binding site" evidence="7">
    <location>
        <position position="69"/>
    </location>
    <ligand>
        <name>S-adenosyl-L-methionine</name>
        <dbReference type="ChEBI" id="CHEBI:59789"/>
    </ligand>
</feature>
<dbReference type="Gene3D" id="3.40.50.150">
    <property type="entry name" value="Vaccinia Virus protein VP39"/>
    <property type="match status" value="1"/>
</dbReference>
<comment type="caution">
    <text evidence="8">The sequence shown here is derived from an EMBL/GenBank/DDBJ whole genome shotgun (WGS) entry which is preliminary data.</text>
</comment>
<dbReference type="NCBIfam" id="TIGR00091">
    <property type="entry name" value="tRNA (guanosine(46)-N7)-methyltransferase TrmB"/>
    <property type="match status" value="1"/>
</dbReference>
<keyword evidence="4 7" id="KW-0808">Transferase</keyword>
<feature type="binding site" evidence="7">
    <location>
        <position position="122"/>
    </location>
    <ligand>
        <name>substrate</name>
    </ligand>
</feature>
<dbReference type="InterPro" id="IPR003358">
    <property type="entry name" value="tRNA_(Gua-N-7)_MeTrfase_Trmb"/>
</dbReference>
<organism evidence="8 9">
    <name type="scientific">Fusibacter paucivorans</name>
    <dbReference type="NCBI Taxonomy" id="76009"/>
    <lineage>
        <taxon>Bacteria</taxon>
        <taxon>Bacillati</taxon>
        <taxon>Bacillota</taxon>
        <taxon>Clostridia</taxon>
        <taxon>Eubacteriales</taxon>
        <taxon>Eubacteriales Family XII. Incertae Sedis</taxon>
        <taxon>Fusibacter</taxon>
    </lineage>
</organism>
<keyword evidence="9" id="KW-1185">Reference proteome</keyword>
<name>A0ABS5PQ08_9FIRM</name>
<gene>
    <name evidence="7 8" type="primary">trmB</name>
    <name evidence="8" type="ORF">KHM83_11290</name>
</gene>
<comment type="similarity">
    <text evidence="7">Belongs to the class I-like SAM-binding methyltransferase superfamily. TrmB family.</text>
</comment>
<dbReference type="PROSITE" id="PS51625">
    <property type="entry name" value="SAM_MT_TRMB"/>
    <property type="match status" value="1"/>
</dbReference>
<feature type="binding site" evidence="7">
    <location>
        <position position="154"/>
    </location>
    <ligand>
        <name>substrate</name>
    </ligand>
</feature>
<feature type="binding site" evidence="7">
    <location>
        <position position="96"/>
    </location>
    <ligand>
        <name>S-adenosyl-L-methionine</name>
        <dbReference type="ChEBI" id="CHEBI:59789"/>
    </ligand>
</feature>
<evidence type="ECO:0000256" key="1">
    <source>
        <dbReference type="ARBA" id="ARBA00000142"/>
    </source>
</evidence>
<dbReference type="Proteomes" id="UP000746471">
    <property type="component" value="Unassembled WGS sequence"/>
</dbReference>
<keyword evidence="5 7" id="KW-0949">S-adenosyl-L-methionine</keyword>
<evidence type="ECO:0000313" key="8">
    <source>
        <dbReference type="EMBL" id="MBS7527265.1"/>
    </source>
</evidence>
<protein>
    <recommendedName>
        <fullName evidence="7">tRNA (guanine-N(7)-)-methyltransferase</fullName>
        <ecNumber evidence="7">2.1.1.33</ecNumber>
    </recommendedName>
    <alternativeName>
        <fullName evidence="7">tRNA (guanine(46)-N(7))-methyltransferase</fullName>
    </alternativeName>
    <alternativeName>
        <fullName evidence="7">tRNA(m7G46)-methyltransferase</fullName>
    </alternativeName>
</protein>
<dbReference type="CDD" id="cd02440">
    <property type="entry name" value="AdoMet_MTases"/>
    <property type="match status" value="1"/>
</dbReference>
<dbReference type="InterPro" id="IPR029063">
    <property type="entry name" value="SAM-dependent_MTases_sf"/>
</dbReference>
<comment type="catalytic activity">
    <reaction evidence="1 7">
        <text>guanosine(46) in tRNA + S-adenosyl-L-methionine = N(7)-methylguanosine(46) in tRNA + S-adenosyl-L-homocysteine</text>
        <dbReference type="Rhea" id="RHEA:42708"/>
        <dbReference type="Rhea" id="RHEA-COMP:10188"/>
        <dbReference type="Rhea" id="RHEA-COMP:10189"/>
        <dbReference type="ChEBI" id="CHEBI:57856"/>
        <dbReference type="ChEBI" id="CHEBI:59789"/>
        <dbReference type="ChEBI" id="CHEBI:74269"/>
        <dbReference type="ChEBI" id="CHEBI:74480"/>
        <dbReference type="EC" id="2.1.1.33"/>
    </reaction>
</comment>
<keyword evidence="6 7" id="KW-0819">tRNA processing</keyword>
<dbReference type="EMBL" id="JAHBCL010000018">
    <property type="protein sequence ID" value="MBS7527265.1"/>
    <property type="molecule type" value="Genomic_DNA"/>
</dbReference>
<evidence type="ECO:0000256" key="4">
    <source>
        <dbReference type="ARBA" id="ARBA00022679"/>
    </source>
</evidence>
<feature type="binding site" evidence="7">
    <location>
        <position position="118"/>
    </location>
    <ligand>
        <name>S-adenosyl-L-methionine</name>
        <dbReference type="ChEBI" id="CHEBI:59789"/>
    </ligand>
</feature>
<accession>A0ABS5PQ08</accession>
<comment type="function">
    <text evidence="2 7">Catalyzes the formation of N(7)-methylguanine at position 46 (m7G46) in tRNA.</text>
</comment>
<evidence type="ECO:0000256" key="7">
    <source>
        <dbReference type="HAMAP-Rule" id="MF_01057"/>
    </source>
</evidence>
<dbReference type="EC" id="2.1.1.33" evidence="7"/>
<evidence type="ECO:0000256" key="6">
    <source>
        <dbReference type="ARBA" id="ARBA00022694"/>
    </source>
</evidence>
<evidence type="ECO:0000256" key="3">
    <source>
        <dbReference type="ARBA" id="ARBA00022603"/>
    </source>
</evidence>
<comment type="caution">
    <text evidence="7">Lacks conserved residue(s) required for the propagation of feature annotation.</text>
</comment>
<dbReference type="NCBIfam" id="NF001080">
    <property type="entry name" value="PRK00121.2-2"/>
    <property type="match status" value="1"/>
</dbReference>
<dbReference type="RefSeq" id="WP_213237124.1">
    <property type="nucleotide sequence ID" value="NZ_JAHBCL010000018.1"/>
</dbReference>
<dbReference type="HAMAP" id="MF_01057">
    <property type="entry name" value="tRNA_methyltr_TrmB"/>
    <property type="match status" value="1"/>
</dbReference>
<reference evidence="8 9" key="1">
    <citation type="submission" date="2021-05" db="EMBL/GenBank/DDBJ databases">
        <title>Fusibacter ferrireducens sp. nov., an anaerobic, sulfur- and Fe-reducing bacterium isolated from the mangrove sediment.</title>
        <authorList>
            <person name="Qiu D."/>
        </authorList>
    </citation>
    <scope>NUCLEOTIDE SEQUENCE [LARGE SCALE GENOMIC DNA]</scope>
    <source>
        <strain evidence="8 9">DSM 12116</strain>
    </source>
</reference>
<evidence type="ECO:0000256" key="5">
    <source>
        <dbReference type="ARBA" id="ARBA00022691"/>
    </source>
</evidence>
<proteinExistence type="inferred from homology"/>
<evidence type="ECO:0000313" key="9">
    <source>
        <dbReference type="Proteomes" id="UP000746471"/>
    </source>
</evidence>
<dbReference type="GO" id="GO:0008176">
    <property type="term" value="F:tRNA (guanine(46)-N7)-methyltransferase activity"/>
    <property type="evidence" value="ECO:0007669"/>
    <property type="project" value="UniProtKB-EC"/>
</dbReference>
<dbReference type="SUPFAM" id="SSF53335">
    <property type="entry name" value="S-adenosyl-L-methionine-dependent methyltransferases"/>
    <property type="match status" value="1"/>
</dbReference>
<dbReference type="Pfam" id="PF02390">
    <property type="entry name" value="Methyltransf_4"/>
    <property type="match status" value="1"/>
</dbReference>
<comment type="pathway">
    <text evidence="7">tRNA modification; N(7)-methylguanine-tRNA biosynthesis.</text>
</comment>
<dbReference type="PANTHER" id="PTHR23417:SF14">
    <property type="entry name" value="PENTACOTRIPEPTIDE-REPEAT REGION OF PRORP DOMAIN-CONTAINING PROTEIN"/>
    <property type="match status" value="1"/>
</dbReference>
<sequence>MRVRKKPGAMEALLAFDTVYIDAPMMHRGAWQQVFGNDAPIYAEFGGGKGSFIIEMAKRHPDVNFIMVDVITEVMLKAAEKAAKANVPNLRLIKLDLAFLDQVFAPDELTRIYLNFSDPWPKKRHYKRRLTYRDFLMKYHEVLKPDGWIYLKTDNQLLFEFSLNEFADCDMKMRAISLDLHSNPIPWNVMTEYEQKFSEMGMPIYRVEAQFRL</sequence>
<keyword evidence="3 7" id="KW-0489">Methyltransferase</keyword>
<evidence type="ECO:0000256" key="2">
    <source>
        <dbReference type="ARBA" id="ARBA00003015"/>
    </source>
</evidence>
<feature type="binding site" evidence="7">
    <location>
        <position position="44"/>
    </location>
    <ligand>
        <name>S-adenosyl-L-methionine</name>
        <dbReference type="ChEBI" id="CHEBI:59789"/>
    </ligand>
</feature>
<dbReference type="PANTHER" id="PTHR23417">
    <property type="entry name" value="3-DEOXY-D-MANNO-OCTULOSONIC-ACID TRANSFERASE/TRNA GUANINE-N 7 - -METHYLTRANSFERASE"/>
    <property type="match status" value="1"/>
</dbReference>